<dbReference type="PANTHER" id="PTHR14742:SF0">
    <property type="entry name" value="RIBONUCLEASE P PROTEIN SUBUNIT P21"/>
    <property type="match status" value="1"/>
</dbReference>
<keyword evidence="3" id="KW-0862">Zinc</keyword>
<evidence type="ECO:0000313" key="7">
    <source>
        <dbReference type="Proteomes" id="UP000590412"/>
    </source>
</evidence>
<dbReference type="GO" id="GO:0046872">
    <property type="term" value="F:metal ion binding"/>
    <property type="evidence" value="ECO:0007669"/>
    <property type="project" value="UniProtKB-KW"/>
</dbReference>
<dbReference type="AlphaFoldDB" id="A0A8X7NPT4"/>
<evidence type="ECO:0000256" key="4">
    <source>
        <dbReference type="ARBA" id="ARBA00038402"/>
    </source>
</evidence>
<dbReference type="PANTHER" id="PTHR14742">
    <property type="entry name" value="RIBONUCLEASE P SUBUNIT P21"/>
    <property type="match status" value="1"/>
</dbReference>
<gene>
    <name evidence="6" type="ORF">FOB60_000419</name>
</gene>
<dbReference type="Pfam" id="PF04032">
    <property type="entry name" value="Rpr2"/>
    <property type="match status" value="1"/>
</dbReference>
<accession>A0A8X7NPT4</accession>
<keyword evidence="2" id="KW-0479">Metal-binding</keyword>
<comment type="similarity">
    <text evidence="4">Belongs to the eukaryotic/archaeal RNase P protein component 4 family.</text>
</comment>
<dbReference type="GO" id="GO:0008033">
    <property type="term" value="P:tRNA processing"/>
    <property type="evidence" value="ECO:0007669"/>
    <property type="project" value="UniProtKB-KW"/>
</dbReference>
<sequence>MSQSLKEQMGKKDKKSNSVTSKQIANRDNFARLSYLYQLSNQFITSPKTSSATTAPNDDSTLQTLLARGYDRNLDLLSKRTLSKISPSVKRSMCKKCHMLLIPGMTVSVRIENNSKTQDAKNDILVNKCLTCGECKRFPIGKDREYIPFFERGYVDEKQSQS</sequence>
<comment type="caution">
    <text evidence="6">The sequence shown here is derived from an EMBL/GenBank/DDBJ whole genome shotgun (WGS) entry which is preliminary data.</text>
</comment>
<dbReference type="InterPro" id="IPR007175">
    <property type="entry name" value="Rpr2/Snm1/Rpp21"/>
</dbReference>
<evidence type="ECO:0000256" key="2">
    <source>
        <dbReference type="ARBA" id="ARBA00022723"/>
    </source>
</evidence>
<feature type="region of interest" description="Disordered" evidence="5">
    <location>
        <begin position="1"/>
        <end position="23"/>
    </location>
</feature>
<evidence type="ECO:0000313" key="6">
    <source>
        <dbReference type="EMBL" id="KAF6058837.1"/>
    </source>
</evidence>
<dbReference type="Gene3D" id="6.20.50.20">
    <property type="match status" value="1"/>
</dbReference>
<protein>
    <submittedName>
        <fullName evidence="6">RNAse P Rpr2/Rpp21/SNM1 subunit domain family protein</fullName>
    </submittedName>
</protein>
<dbReference type="Proteomes" id="UP000590412">
    <property type="component" value="Unassembled WGS sequence"/>
</dbReference>
<evidence type="ECO:0000256" key="5">
    <source>
        <dbReference type="SAM" id="MobiDB-lite"/>
    </source>
</evidence>
<dbReference type="GO" id="GO:0005655">
    <property type="term" value="C:nucleolar ribonuclease P complex"/>
    <property type="evidence" value="ECO:0007669"/>
    <property type="project" value="TreeGrafter"/>
</dbReference>
<evidence type="ECO:0000256" key="3">
    <source>
        <dbReference type="ARBA" id="ARBA00022833"/>
    </source>
</evidence>
<proteinExistence type="inferred from homology"/>
<keyword evidence="1" id="KW-0819">tRNA processing</keyword>
<organism evidence="6 7">
    <name type="scientific">Candida parapsilosis</name>
    <name type="common">Yeast</name>
    <dbReference type="NCBI Taxonomy" id="5480"/>
    <lineage>
        <taxon>Eukaryota</taxon>
        <taxon>Fungi</taxon>
        <taxon>Dikarya</taxon>
        <taxon>Ascomycota</taxon>
        <taxon>Saccharomycotina</taxon>
        <taxon>Pichiomycetes</taxon>
        <taxon>Debaryomycetaceae</taxon>
        <taxon>Candida/Lodderomyces clade</taxon>
        <taxon>Candida</taxon>
    </lineage>
</organism>
<evidence type="ECO:0000256" key="1">
    <source>
        <dbReference type="ARBA" id="ARBA00022694"/>
    </source>
</evidence>
<dbReference type="EMBL" id="JABWAB010000001">
    <property type="protein sequence ID" value="KAF6058837.1"/>
    <property type="molecule type" value="Genomic_DNA"/>
</dbReference>
<name>A0A8X7NPT4_CANPA</name>
<reference evidence="6" key="1">
    <citation type="submission" date="2020-03" db="EMBL/GenBank/DDBJ databases">
        <title>FDA dAtabase for Regulatory Grade micrObial Sequences (FDA-ARGOS): Supporting development and validation of Infectious Disease Dx tests.</title>
        <authorList>
            <person name="Campos J."/>
            <person name="Goldberg B."/>
            <person name="Tallon L."/>
            <person name="Sadzewicz L."/>
            <person name="Vavikolanu K."/>
            <person name="Mehta A."/>
            <person name="Aluvathingal J."/>
            <person name="Nadendla S."/>
            <person name="Nandy P."/>
            <person name="Geyer C."/>
            <person name="Yan Y."/>
            <person name="Sichtig H."/>
        </authorList>
    </citation>
    <scope>NUCLEOTIDE SEQUENCE [LARGE SCALE GENOMIC DNA]</scope>
    <source>
        <strain evidence="6">FDAARGOS_652</strain>
    </source>
</reference>